<feature type="compositionally biased region" description="Basic residues" evidence="1">
    <location>
        <begin position="239"/>
        <end position="251"/>
    </location>
</feature>
<feature type="signal peptide" evidence="3">
    <location>
        <begin position="1"/>
        <end position="21"/>
    </location>
</feature>
<evidence type="ECO:0000313" key="5">
    <source>
        <dbReference type="Proteomes" id="UP000835052"/>
    </source>
</evidence>
<evidence type="ECO:0000256" key="1">
    <source>
        <dbReference type="SAM" id="MobiDB-lite"/>
    </source>
</evidence>
<feature type="region of interest" description="Disordered" evidence="1">
    <location>
        <begin position="239"/>
        <end position="411"/>
    </location>
</feature>
<feature type="transmembrane region" description="Helical" evidence="2">
    <location>
        <begin position="205"/>
        <end position="229"/>
    </location>
</feature>
<dbReference type="AlphaFoldDB" id="A0A8S1GP43"/>
<organism evidence="4 5">
    <name type="scientific">Caenorhabditis auriculariae</name>
    <dbReference type="NCBI Taxonomy" id="2777116"/>
    <lineage>
        <taxon>Eukaryota</taxon>
        <taxon>Metazoa</taxon>
        <taxon>Ecdysozoa</taxon>
        <taxon>Nematoda</taxon>
        <taxon>Chromadorea</taxon>
        <taxon>Rhabditida</taxon>
        <taxon>Rhabditina</taxon>
        <taxon>Rhabditomorpha</taxon>
        <taxon>Rhabditoidea</taxon>
        <taxon>Rhabditidae</taxon>
        <taxon>Peloderinae</taxon>
        <taxon>Caenorhabditis</taxon>
    </lineage>
</organism>
<reference evidence="4" key="1">
    <citation type="submission" date="2020-10" db="EMBL/GenBank/DDBJ databases">
        <authorList>
            <person name="Kikuchi T."/>
        </authorList>
    </citation>
    <scope>NUCLEOTIDE SEQUENCE</scope>
    <source>
        <strain evidence="4">NKZ352</strain>
    </source>
</reference>
<keyword evidence="3" id="KW-0732">Signal</keyword>
<keyword evidence="2" id="KW-1133">Transmembrane helix</keyword>
<keyword evidence="2" id="KW-0812">Transmembrane</keyword>
<name>A0A8S1GP43_9PELO</name>
<comment type="caution">
    <text evidence="4">The sequence shown here is derived from an EMBL/GenBank/DDBJ whole genome shotgun (WGS) entry which is preliminary data.</text>
</comment>
<evidence type="ECO:0000313" key="4">
    <source>
        <dbReference type="EMBL" id="CAD6184651.1"/>
    </source>
</evidence>
<keyword evidence="2" id="KW-0472">Membrane</keyword>
<sequence length="434" mass="48426">MSVRFLFIAIITADTFSVASGVEWCKRPMLCYASGCAVPDECAVSDCQNTEAPIYVENLASEESVHTFLARAIKISTLTVIGNEKLFLPENVIEIIHGGTGPAVTLKNAKFDEDAFKNLEKITVDDPYIYCDVENKLIDIEGVLEPQVKGRLEKVASQTLVMCDKPRPDFDAEFNSLVVSPLESPLNVSEQKNVPSGRKCFKYDAVFYSASVAIGVLLVFCIALLYLCVQIYRAPLPRRSAHSSGQKKSKGTRQGGETGRQSNETGRENDEKASTGSETIPKSSENERIFAEKEPKVDEKEQKIGEKVQINDEKASKSDEKEPKNDQNARKSDETKLDEKVQKNDEKARKSDETARKESKKEQKVDEKVRKISEKIRKSSKKERKSRKTTSSEKKPDLKSKRKGAGSEVLKLKDAVGIGRIYEGKKNVKKEDLC</sequence>
<feature type="compositionally biased region" description="Basic and acidic residues" evidence="1">
    <location>
        <begin position="390"/>
        <end position="399"/>
    </location>
</feature>
<evidence type="ECO:0000256" key="3">
    <source>
        <dbReference type="SAM" id="SignalP"/>
    </source>
</evidence>
<proteinExistence type="predicted"/>
<dbReference type="EMBL" id="CAJGYM010000001">
    <property type="protein sequence ID" value="CAD6184651.1"/>
    <property type="molecule type" value="Genomic_DNA"/>
</dbReference>
<feature type="compositionally biased region" description="Basic and acidic residues" evidence="1">
    <location>
        <begin position="284"/>
        <end position="377"/>
    </location>
</feature>
<keyword evidence="5" id="KW-1185">Reference proteome</keyword>
<gene>
    <name evidence="4" type="ORF">CAUJ_LOCUS570</name>
</gene>
<dbReference type="Proteomes" id="UP000835052">
    <property type="component" value="Unassembled WGS sequence"/>
</dbReference>
<evidence type="ECO:0008006" key="6">
    <source>
        <dbReference type="Google" id="ProtNLM"/>
    </source>
</evidence>
<protein>
    <recommendedName>
        <fullName evidence="6">Receptor L-domain domain-containing protein</fullName>
    </recommendedName>
</protein>
<accession>A0A8S1GP43</accession>
<feature type="compositionally biased region" description="Polar residues" evidence="1">
    <location>
        <begin position="274"/>
        <end position="283"/>
    </location>
</feature>
<feature type="compositionally biased region" description="Basic residues" evidence="1">
    <location>
        <begin position="378"/>
        <end position="388"/>
    </location>
</feature>
<feature type="chain" id="PRO_5035894513" description="Receptor L-domain domain-containing protein" evidence="3">
    <location>
        <begin position="22"/>
        <end position="434"/>
    </location>
</feature>
<evidence type="ECO:0000256" key="2">
    <source>
        <dbReference type="SAM" id="Phobius"/>
    </source>
</evidence>